<reference evidence="2" key="1">
    <citation type="journal article" date="2019" name="Int. J. Syst. Evol. Microbiol.">
        <title>The Global Catalogue of Microorganisms (GCM) 10K type strain sequencing project: providing services to taxonomists for standard genome sequencing and annotation.</title>
        <authorList>
            <consortium name="The Broad Institute Genomics Platform"/>
            <consortium name="The Broad Institute Genome Sequencing Center for Infectious Disease"/>
            <person name="Wu L."/>
            <person name="Ma J."/>
        </authorList>
    </citation>
    <scope>NUCLEOTIDE SEQUENCE [LARGE SCALE GENOMIC DNA]</scope>
    <source>
        <strain evidence="2">JCM 13595</strain>
    </source>
</reference>
<sequence length="60" mass="7198">MERTNAWHTRGFKKLLVNTERRATVNDAFIALANAIIIIRRLVREAWTTHRWDTRPERKP</sequence>
<dbReference type="Proteomes" id="UP001501461">
    <property type="component" value="Unassembled WGS sequence"/>
</dbReference>
<name>A0ABP5FIU1_9MICC</name>
<keyword evidence="2" id="KW-1185">Reference proteome</keyword>
<comment type="caution">
    <text evidence="1">The sequence shown here is derived from an EMBL/GenBank/DDBJ whole genome shotgun (WGS) entry which is preliminary data.</text>
</comment>
<organism evidence="1 2">
    <name type="scientific">Yaniella flava</name>
    <dbReference type="NCBI Taxonomy" id="287930"/>
    <lineage>
        <taxon>Bacteria</taxon>
        <taxon>Bacillati</taxon>
        <taxon>Actinomycetota</taxon>
        <taxon>Actinomycetes</taxon>
        <taxon>Micrococcales</taxon>
        <taxon>Micrococcaceae</taxon>
        <taxon>Yaniella</taxon>
    </lineage>
</organism>
<dbReference type="EMBL" id="BAAAMN010000008">
    <property type="protein sequence ID" value="GAA2027581.1"/>
    <property type="molecule type" value="Genomic_DNA"/>
</dbReference>
<gene>
    <name evidence="1" type="ORF">GCM10009720_04130</name>
</gene>
<protein>
    <recommendedName>
        <fullName evidence="3">Transposase</fullName>
    </recommendedName>
</protein>
<accession>A0ABP5FIU1</accession>
<evidence type="ECO:0000313" key="1">
    <source>
        <dbReference type="EMBL" id="GAA2027581.1"/>
    </source>
</evidence>
<evidence type="ECO:0008006" key="3">
    <source>
        <dbReference type="Google" id="ProtNLM"/>
    </source>
</evidence>
<evidence type="ECO:0000313" key="2">
    <source>
        <dbReference type="Proteomes" id="UP001501461"/>
    </source>
</evidence>
<proteinExistence type="predicted"/>